<name>A0A0D0CEP0_9AGAM</name>
<feature type="non-terminal residue" evidence="2">
    <location>
        <position position="1"/>
    </location>
</feature>
<dbReference type="EMBL" id="KN825840">
    <property type="protein sequence ID" value="KIK81217.1"/>
    <property type="molecule type" value="Genomic_DNA"/>
</dbReference>
<proteinExistence type="predicted"/>
<sequence length="57" mass="6468">DYGRAKNEGQTVNGKWQMANGEGKTSGKDHCKVNGEWKMEKGEWHGERQTGKWQMAS</sequence>
<evidence type="ECO:0000256" key="1">
    <source>
        <dbReference type="SAM" id="MobiDB-lite"/>
    </source>
</evidence>
<dbReference type="Proteomes" id="UP000054538">
    <property type="component" value="Unassembled WGS sequence"/>
</dbReference>
<reference evidence="2 3" key="1">
    <citation type="submission" date="2014-04" db="EMBL/GenBank/DDBJ databases">
        <authorList>
            <consortium name="DOE Joint Genome Institute"/>
            <person name="Kuo A."/>
            <person name="Kohler A."/>
            <person name="Jargeat P."/>
            <person name="Nagy L.G."/>
            <person name="Floudas D."/>
            <person name="Copeland A."/>
            <person name="Barry K.W."/>
            <person name="Cichocki N."/>
            <person name="Veneault-Fourrey C."/>
            <person name="LaButti K."/>
            <person name="Lindquist E.A."/>
            <person name="Lipzen A."/>
            <person name="Lundell T."/>
            <person name="Morin E."/>
            <person name="Murat C."/>
            <person name="Sun H."/>
            <person name="Tunlid A."/>
            <person name="Henrissat B."/>
            <person name="Grigoriev I.V."/>
            <person name="Hibbett D.S."/>
            <person name="Martin F."/>
            <person name="Nordberg H.P."/>
            <person name="Cantor M.N."/>
            <person name="Hua S.X."/>
        </authorList>
    </citation>
    <scope>NUCLEOTIDE SEQUENCE [LARGE SCALE GENOMIC DNA]</scope>
    <source>
        <strain evidence="2 3">Ve08.2h10</strain>
    </source>
</reference>
<organism evidence="2 3">
    <name type="scientific">Paxillus rubicundulus Ve08.2h10</name>
    <dbReference type="NCBI Taxonomy" id="930991"/>
    <lineage>
        <taxon>Eukaryota</taxon>
        <taxon>Fungi</taxon>
        <taxon>Dikarya</taxon>
        <taxon>Basidiomycota</taxon>
        <taxon>Agaricomycotina</taxon>
        <taxon>Agaricomycetes</taxon>
        <taxon>Agaricomycetidae</taxon>
        <taxon>Boletales</taxon>
        <taxon>Paxilineae</taxon>
        <taxon>Paxillaceae</taxon>
        <taxon>Paxillus</taxon>
    </lineage>
</organism>
<accession>A0A0D0CEP0</accession>
<dbReference type="AlphaFoldDB" id="A0A0D0CEP0"/>
<protein>
    <submittedName>
        <fullName evidence="2">Uncharacterized protein</fullName>
    </submittedName>
</protein>
<feature type="region of interest" description="Disordered" evidence="1">
    <location>
        <begin position="1"/>
        <end position="57"/>
    </location>
</feature>
<evidence type="ECO:0000313" key="2">
    <source>
        <dbReference type="EMBL" id="KIK81217.1"/>
    </source>
</evidence>
<evidence type="ECO:0000313" key="3">
    <source>
        <dbReference type="Proteomes" id="UP000054538"/>
    </source>
</evidence>
<reference evidence="3" key="2">
    <citation type="submission" date="2015-01" db="EMBL/GenBank/DDBJ databases">
        <title>Evolutionary Origins and Diversification of the Mycorrhizal Mutualists.</title>
        <authorList>
            <consortium name="DOE Joint Genome Institute"/>
            <consortium name="Mycorrhizal Genomics Consortium"/>
            <person name="Kohler A."/>
            <person name="Kuo A."/>
            <person name="Nagy L.G."/>
            <person name="Floudas D."/>
            <person name="Copeland A."/>
            <person name="Barry K.W."/>
            <person name="Cichocki N."/>
            <person name="Veneault-Fourrey C."/>
            <person name="LaButti K."/>
            <person name="Lindquist E.A."/>
            <person name="Lipzen A."/>
            <person name="Lundell T."/>
            <person name="Morin E."/>
            <person name="Murat C."/>
            <person name="Riley R."/>
            <person name="Ohm R."/>
            <person name="Sun H."/>
            <person name="Tunlid A."/>
            <person name="Henrissat B."/>
            <person name="Grigoriev I.V."/>
            <person name="Hibbett D.S."/>
            <person name="Martin F."/>
        </authorList>
    </citation>
    <scope>NUCLEOTIDE SEQUENCE [LARGE SCALE GENOMIC DNA]</scope>
    <source>
        <strain evidence="3">Ve08.2h10</strain>
    </source>
</reference>
<dbReference type="InParanoid" id="A0A0D0CEP0"/>
<dbReference type="HOGENOM" id="CLU_3002107_0_0_1"/>
<feature type="non-terminal residue" evidence="2">
    <location>
        <position position="57"/>
    </location>
</feature>
<keyword evidence="3" id="KW-1185">Reference proteome</keyword>
<feature type="compositionally biased region" description="Basic and acidic residues" evidence="1">
    <location>
        <begin position="25"/>
        <end position="50"/>
    </location>
</feature>
<gene>
    <name evidence="2" type="ORF">PAXRUDRAFT_40387</name>
</gene>